<feature type="compositionally biased region" description="Basic residues" evidence="1">
    <location>
        <begin position="930"/>
        <end position="940"/>
    </location>
</feature>
<evidence type="ECO:0000313" key="3">
    <source>
        <dbReference type="EMBL" id="WOL12667.1"/>
    </source>
</evidence>
<feature type="compositionally biased region" description="Polar residues" evidence="1">
    <location>
        <begin position="60"/>
        <end position="82"/>
    </location>
</feature>
<dbReference type="GO" id="GO:0010274">
    <property type="term" value="P:hydrotropism"/>
    <property type="evidence" value="ECO:0007669"/>
    <property type="project" value="InterPro"/>
</dbReference>
<evidence type="ECO:0000259" key="2">
    <source>
        <dbReference type="Pfam" id="PF24294"/>
    </source>
</evidence>
<protein>
    <submittedName>
        <fullName evidence="3">DDT domain-containing protein PTM-like isoform X2</fullName>
    </submittedName>
</protein>
<dbReference type="EMBL" id="CP136896">
    <property type="protein sequence ID" value="WOL12667.1"/>
    <property type="molecule type" value="Genomic_DNA"/>
</dbReference>
<dbReference type="Proteomes" id="UP001327560">
    <property type="component" value="Chromosome 7"/>
</dbReference>
<gene>
    <name evidence="3" type="ORF">Cni_G21434</name>
</gene>
<feature type="region of interest" description="Disordered" evidence="1">
    <location>
        <begin position="55"/>
        <end position="82"/>
    </location>
</feature>
<dbReference type="PANTHER" id="PTHR46508">
    <property type="entry name" value="PHD FINGER FAMILY PROTEIN"/>
    <property type="match status" value="1"/>
</dbReference>
<dbReference type="Pfam" id="PF04759">
    <property type="entry name" value="DUF617"/>
    <property type="match status" value="1"/>
</dbReference>
<feature type="region of interest" description="Disordered" evidence="1">
    <location>
        <begin position="915"/>
        <end position="946"/>
    </location>
</feature>
<keyword evidence="4" id="KW-1185">Reference proteome</keyword>
<dbReference type="AlphaFoldDB" id="A0AAQ3KS30"/>
<feature type="domain" description="Membrane-bound transcription factor PTM chromo" evidence="2">
    <location>
        <begin position="538"/>
        <end position="606"/>
    </location>
</feature>
<dbReference type="PANTHER" id="PTHR46508:SF1">
    <property type="entry name" value="PHD FINGER FAMILY PROTEIN"/>
    <property type="match status" value="1"/>
</dbReference>
<reference evidence="3 4" key="1">
    <citation type="submission" date="2023-10" db="EMBL/GenBank/DDBJ databases">
        <title>Chromosome-scale genome assembly provides insights into flower coloration mechanisms of Canna indica.</title>
        <authorList>
            <person name="Li C."/>
        </authorList>
    </citation>
    <scope>NUCLEOTIDE SEQUENCE [LARGE SCALE GENOMIC DNA]</scope>
    <source>
        <tissue evidence="3">Flower</tissue>
    </source>
</reference>
<feature type="compositionally biased region" description="Basic residues" evidence="1">
    <location>
        <begin position="406"/>
        <end position="416"/>
    </location>
</feature>
<sequence>MMSSDGKVASLYVHICNEISKHWEIPISSLEAGPTKPVGGSSIFKDRGSSADVEAKAHSSLFNSSKQSGSRANSSAQDDTQIASKNTAETVHKVLPVFHARPSKQFGNESLMTIPSFTNLPSIAQRSTAPAISNCKSVSQNGNTCSSYVAIKNDAVNMLDRSTYGRQFPVVQGRNDRALNSRASFKPQSYVNHYIHGEIAASAAANLALLTNEDRESSEARTSSNSRKTVAASIALEMNAFSDSKMYFLWPTVEKKLIDIPRERCGWCIACKGTLTNRKGCLLNLVTTNAIKGSTRNINGLHLAKHGETHLSIIAAHIENMEGALHGLIVESFLDAESNLRWHKQLREASSCRILKILLLEFEKSIRRIAFSEGWFKLINNETDGPFKFSMASGGASHAGPNQKRGPGRPGRRSKKQLVSSETTTSLTKDSWKDVQWWRGGKLSKIILQYGTLPSSLSRKAARQGGSKRISSIYYPESVGLPRRSQQSAWRAAVQMCRNATQLALQVRYLDANIRWKDLIPPEQTSLDGKGSDVDILAFRNAVICDKRFAENIIVYAVTFSNQKHFPSRLMKNVFEKETVDDKNSRLWFSENNIPLYLIKEYEEKICGKVLPGLRLASHVRPKFQQKKLKSQWKDIFTYLMHKGDQPSRTYCASCREEVNLRVIKFDLLCEIIGKCHKDCAIPLIDRKGASLSYTITCKICYHAKTTALDASRKGIINNQLHLRRNDRALNSRASLKPWHKQLREASSCRILKILLLEFEKSIRRMVFSEGWFKLINDETDGPLKFSMASGGASHAGPNQKRGPGGPGRRSKKQLVSSETTLTKDSWKDVQMKPFPLLRLPHPTTIPSASNYSGYGGVYGGNTPTSVAAPAAATSTTMHRHQYLHRVPLRPLWLLPARQILLPADRAAAARVHRDDDLPRQGDAAQAVAHRARVQRRRRPRDATARQCSRCAIQWQMNKGDAAIFKLMQSISDGTGVLPGESKTGEGDLLYMRANFERVTH</sequence>
<feature type="region of interest" description="Disordered" evidence="1">
    <location>
        <begin position="786"/>
        <end position="823"/>
    </location>
</feature>
<name>A0AAQ3KS30_9LILI</name>
<evidence type="ECO:0000256" key="1">
    <source>
        <dbReference type="SAM" id="MobiDB-lite"/>
    </source>
</evidence>
<proteinExistence type="predicted"/>
<feature type="region of interest" description="Disordered" evidence="1">
    <location>
        <begin position="390"/>
        <end position="425"/>
    </location>
</feature>
<dbReference type="Pfam" id="PF24294">
    <property type="entry name" value="Chromo_PTM"/>
    <property type="match status" value="1"/>
</dbReference>
<dbReference type="InterPro" id="IPR056618">
    <property type="entry name" value="Chromo_PTM"/>
</dbReference>
<feature type="compositionally biased region" description="Polar residues" evidence="1">
    <location>
        <begin position="814"/>
        <end position="823"/>
    </location>
</feature>
<accession>A0AAQ3KS30</accession>
<evidence type="ECO:0000313" key="4">
    <source>
        <dbReference type="Proteomes" id="UP001327560"/>
    </source>
</evidence>
<organism evidence="3 4">
    <name type="scientific">Canna indica</name>
    <name type="common">Indian-shot</name>
    <dbReference type="NCBI Taxonomy" id="4628"/>
    <lineage>
        <taxon>Eukaryota</taxon>
        <taxon>Viridiplantae</taxon>
        <taxon>Streptophyta</taxon>
        <taxon>Embryophyta</taxon>
        <taxon>Tracheophyta</taxon>
        <taxon>Spermatophyta</taxon>
        <taxon>Magnoliopsida</taxon>
        <taxon>Liliopsida</taxon>
        <taxon>Zingiberales</taxon>
        <taxon>Cannaceae</taxon>
        <taxon>Canna</taxon>
    </lineage>
</organism>
<dbReference type="InterPro" id="IPR006460">
    <property type="entry name" value="MIZ1-like_pln"/>
</dbReference>